<evidence type="ECO:0000259" key="7">
    <source>
        <dbReference type="PROSITE" id="PS50259"/>
    </source>
</evidence>
<feature type="domain" description="G-protein coupled receptors family 3 profile" evidence="7">
    <location>
        <begin position="491"/>
        <end position="691"/>
    </location>
</feature>
<evidence type="ECO:0000256" key="6">
    <source>
        <dbReference type="SAM" id="Phobius"/>
    </source>
</evidence>
<reference evidence="8 9" key="1">
    <citation type="submission" date="2009-11" db="EMBL/GenBank/DDBJ databases">
        <title>Annotation of Allomyces macrogynus ATCC 38327.</title>
        <authorList>
            <consortium name="The Broad Institute Genome Sequencing Platform"/>
            <person name="Russ C."/>
            <person name="Cuomo C."/>
            <person name="Burger G."/>
            <person name="Gray M.W."/>
            <person name="Holland P.W.H."/>
            <person name="King N."/>
            <person name="Lang F.B.F."/>
            <person name="Roger A.J."/>
            <person name="Ruiz-Trillo I."/>
            <person name="Young S.K."/>
            <person name="Zeng Q."/>
            <person name="Gargeya S."/>
            <person name="Fitzgerald M."/>
            <person name="Haas B."/>
            <person name="Abouelleil A."/>
            <person name="Alvarado L."/>
            <person name="Arachchi H.M."/>
            <person name="Berlin A."/>
            <person name="Chapman S.B."/>
            <person name="Gearin G."/>
            <person name="Goldberg J."/>
            <person name="Griggs A."/>
            <person name="Gujja S."/>
            <person name="Hansen M."/>
            <person name="Heiman D."/>
            <person name="Howarth C."/>
            <person name="Larimer J."/>
            <person name="Lui A."/>
            <person name="MacDonald P.J.P."/>
            <person name="McCowen C."/>
            <person name="Montmayeur A."/>
            <person name="Murphy C."/>
            <person name="Neiman D."/>
            <person name="Pearson M."/>
            <person name="Priest M."/>
            <person name="Roberts A."/>
            <person name="Saif S."/>
            <person name="Shea T."/>
            <person name="Sisk P."/>
            <person name="Stolte C."/>
            <person name="Sykes S."/>
            <person name="Wortman J."/>
            <person name="Nusbaum C."/>
            <person name="Birren B."/>
        </authorList>
    </citation>
    <scope>NUCLEOTIDE SEQUENCE [LARGE SCALE GENOMIC DNA]</scope>
    <source>
        <strain evidence="8 9">ATCC 38327</strain>
    </source>
</reference>
<dbReference type="Pfam" id="PF00003">
    <property type="entry name" value="7tm_3"/>
    <property type="match status" value="1"/>
</dbReference>
<feature type="compositionally biased region" description="Basic residues" evidence="5">
    <location>
        <begin position="10"/>
        <end position="20"/>
    </location>
</feature>
<keyword evidence="3 6" id="KW-1133">Transmembrane helix</keyword>
<dbReference type="SUPFAM" id="SSF53850">
    <property type="entry name" value="Periplasmic binding protein-like II"/>
    <property type="match status" value="1"/>
</dbReference>
<accession>A0A0L0S0L7</accession>
<dbReference type="AlphaFoldDB" id="A0A0L0S0L7"/>
<feature type="compositionally biased region" description="Basic and acidic residues" evidence="5">
    <location>
        <begin position="970"/>
        <end position="981"/>
    </location>
</feature>
<dbReference type="InterPro" id="IPR007210">
    <property type="entry name" value="ABC_Gly_betaine_transp_sub-bd"/>
</dbReference>
<sequence length="981" mass="106171">MTLIIDSRAGRGHYRGRRQRDQRIPATPTLALLAVVVLLVGTWSLNVIVSAQTVRAVPSCLLSSVSTSYGWVMPESSTIIRSKYDRIVLESNAWSSSKLSNYVVAILIQQVLGIDVTIIEYPGSDGALARLASGRSDVSLEMWPNNKAREIRELVLKQQLIAMTGALGYVGRISWYFPAYIADLNPNIIFSSWGSMLDPNLLRLLPRAGTTLPQRTSDGSYLCSSWYCQNGEYVPPQCQGAAYSSCREFWHVMPEYSTGMSEQRILDFGLPLVVVYLGPAFIPTVSACIERQLSNSTCLLFHWVPETLPSRYLLQPVHFPPATPDCLAEFNLTVAPSIRTSWRCDWETDVIQKFASVSVTQRVPPVHTLLHNLVIRDTDIADMLSALPIAEGTAMAACAWTRQNEHVWRSWIPPPPSDYVKNLVPVRSRTTPFAIALALLALLIVINLLSIAGLARFRSDPLIRIQSPALVAAVNLGALMGGLGSSLDLPFATDLTPALCAVKTAMLILGLGSVLVALLAKTWRVFYIFSNLRLSLVVAGQLFRLNVSNAHLAGLGGLTLAVYALLVAFWIVIAVPQPVQVIASSTTFTYRCGSRMDLGPPELAAMAIVTLIVLYHWTLAGFGLFLAHRIRSLAVLNNESTATMVAMSGVTLPTVFIAMLQFTPGDPFLIVFAYSVLTLLSLLIGSAAISMRPLGLIVARGSQFLLAPILHLSGASTHPTRIASIVDSSTRRIPNSNVGALTRLVNQSLDDLGLESTRNDPSNSAADGSVPVADVSDEAMAAALQAVAIAWRGIGKLIRQSVACRMPVLVGTHMGRRDARAWWWTPWQAVSLVLITPLQTLLVLDCDPWATRPHHHVFRDTVSIDARAVAPESGTPLTQAQFLLVTHALSPAPHATVIQCRDATEARRWIHAISTTFVTSKSRASPDAGSPAMPPAVTRWRSSVSPTDPARGLLGGSQAAGTARNASDVDAGKGRNAESGL</sequence>
<evidence type="ECO:0000256" key="4">
    <source>
        <dbReference type="ARBA" id="ARBA00023136"/>
    </source>
</evidence>
<feature type="transmembrane region" description="Helical" evidence="6">
    <location>
        <begin position="603"/>
        <end position="628"/>
    </location>
</feature>
<feature type="transmembrane region" description="Helical" evidence="6">
    <location>
        <begin position="550"/>
        <end position="573"/>
    </location>
</feature>
<evidence type="ECO:0000256" key="1">
    <source>
        <dbReference type="ARBA" id="ARBA00004141"/>
    </source>
</evidence>
<evidence type="ECO:0000256" key="2">
    <source>
        <dbReference type="ARBA" id="ARBA00022692"/>
    </source>
</evidence>
<keyword evidence="9" id="KW-1185">Reference proteome</keyword>
<dbReference type="GO" id="GO:0022857">
    <property type="term" value="F:transmembrane transporter activity"/>
    <property type="evidence" value="ECO:0007669"/>
    <property type="project" value="InterPro"/>
</dbReference>
<feature type="transmembrane region" description="Helical" evidence="6">
    <location>
        <begin position="668"/>
        <end position="690"/>
    </location>
</feature>
<dbReference type="OrthoDB" id="2145805at2759"/>
<keyword evidence="4 6" id="KW-0472">Membrane</keyword>
<dbReference type="eggNOG" id="ENOG502QRJ4">
    <property type="taxonomic scope" value="Eukaryota"/>
</dbReference>
<reference evidence="9" key="2">
    <citation type="submission" date="2009-11" db="EMBL/GenBank/DDBJ databases">
        <title>The Genome Sequence of Allomyces macrogynus strain ATCC 38327.</title>
        <authorList>
            <consortium name="The Broad Institute Genome Sequencing Platform"/>
            <person name="Russ C."/>
            <person name="Cuomo C."/>
            <person name="Shea T."/>
            <person name="Young S.K."/>
            <person name="Zeng Q."/>
            <person name="Koehrsen M."/>
            <person name="Haas B."/>
            <person name="Borodovsky M."/>
            <person name="Guigo R."/>
            <person name="Alvarado L."/>
            <person name="Berlin A."/>
            <person name="Borenstein D."/>
            <person name="Chen Z."/>
            <person name="Engels R."/>
            <person name="Freedman E."/>
            <person name="Gellesch M."/>
            <person name="Goldberg J."/>
            <person name="Griggs A."/>
            <person name="Gujja S."/>
            <person name="Heiman D."/>
            <person name="Hepburn T."/>
            <person name="Howarth C."/>
            <person name="Jen D."/>
            <person name="Larson L."/>
            <person name="Lewis B."/>
            <person name="Mehta T."/>
            <person name="Park D."/>
            <person name="Pearson M."/>
            <person name="Roberts A."/>
            <person name="Saif S."/>
            <person name="Shenoy N."/>
            <person name="Sisk P."/>
            <person name="Stolte C."/>
            <person name="Sykes S."/>
            <person name="Walk T."/>
            <person name="White J."/>
            <person name="Yandava C."/>
            <person name="Burger G."/>
            <person name="Gray M.W."/>
            <person name="Holland P.W.H."/>
            <person name="King N."/>
            <person name="Lang F.B.F."/>
            <person name="Roger A.J."/>
            <person name="Ruiz-Trillo I."/>
            <person name="Lander E."/>
            <person name="Nusbaum C."/>
        </authorList>
    </citation>
    <scope>NUCLEOTIDE SEQUENCE [LARGE SCALE GENOMIC DNA]</scope>
    <source>
        <strain evidence="9">ATCC 38327</strain>
    </source>
</reference>
<keyword evidence="2 6" id="KW-0812">Transmembrane</keyword>
<evidence type="ECO:0000313" key="8">
    <source>
        <dbReference type="EMBL" id="KNE55884.1"/>
    </source>
</evidence>
<protein>
    <recommendedName>
        <fullName evidence="7">G-protein coupled receptors family 3 profile domain-containing protein</fullName>
    </recommendedName>
</protein>
<name>A0A0L0S0L7_ALLM3</name>
<organism evidence="8 9">
    <name type="scientific">Allomyces macrogynus (strain ATCC 38327)</name>
    <name type="common">Allomyces javanicus var. macrogynus</name>
    <dbReference type="NCBI Taxonomy" id="578462"/>
    <lineage>
        <taxon>Eukaryota</taxon>
        <taxon>Fungi</taxon>
        <taxon>Fungi incertae sedis</taxon>
        <taxon>Blastocladiomycota</taxon>
        <taxon>Blastocladiomycetes</taxon>
        <taxon>Blastocladiales</taxon>
        <taxon>Blastocladiaceae</taxon>
        <taxon>Allomyces</taxon>
    </lineage>
</organism>
<dbReference type="EMBL" id="GG745329">
    <property type="protein sequence ID" value="KNE55884.1"/>
    <property type="molecule type" value="Genomic_DNA"/>
</dbReference>
<feature type="transmembrane region" description="Helical" evidence="6">
    <location>
        <begin position="433"/>
        <end position="457"/>
    </location>
</feature>
<dbReference type="Proteomes" id="UP000054350">
    <property type="component" value="Unassembled WGS sequence"/>
</dbReference>
<dbReference type="PROSITE" id="PS50259">
    <property type="entry name" value="G_PROTEIN_RECEP_F3_4"/>
    <property type="match status" value="1"/>
</dbReference>
<feature type="region of interest" description="Disordered" evidence="5">
    <location>
        <begin position="920"/>
        <end position="981"/>
    </location>
</feature>
<feature type="transmembrane region" description="Helical" evidence="6">
    <location>
        <begin position="507"/>
        <end position="529"/>
    </location>
</feature>
<comment type="subcellular location">
    <subcellularLocation>
        <location evidence="1">Membrane</location>
        <topology evidence="1">Multi-pass membrane protein</topology>
    </subcellularLocation>
</comment>
<dbReference type="GO" id="GO:0043190">
    <property type="term" value="C:ATP-binding cassette (ABC) transporter complex"/>
    <property type="evidence" value="ECO:0007669"/>
    <property type="project" value="InterPro"/>
</dbReference>
<dbReference type="GO" id="GO:0004930">
    <property type="term" value="F:G protein-coupled receptor activity"/>
    <property type="evidence" value="ECO:0007669"/>
    <property type="project" value="InterPro"/>
</dbReference>
<feature type="transmembrane region" description="Helical" evidence="6">
    <location>
        <begin position="640"/>
        <end position="662"/>
    </location>
</feature>
<gene>
    <name evidence="8" type="ORF">AMAG_01750</name>
</gene>
<feature type="region of interest" description="Disordered" evidence="5">
    <location>
        <begin position="1"/>
        <end position="20"/>
    </location>
</feature>
<proteinExistence type="predicted"/>
<evidence type="ECO:0000313" key="9">
    <source>
        <dbReference type="Proteomes" id="UP000054350"/>
    </source>
</evidence>
<dbReference type="Pfam" id="PF04069">
    <property type="entry name" value="OpuAC"/>
    <property type="match status" value="1"/>
</dbReference>
<evidence type="ECO:0000256" key="3">
    <source>
        <dbReference type="ARBA" id="ARBA00022989"/>
    </source>
</evidence>
<evidence type="ECO:0000256" key="5">
    <source>
        <dbReference type="SAM" id="MobiDB-lite"/>
    </source>
</evidence>
<dbReference type="STRING" id="578462.A0A0L0S0L7"/>
<feature type="transmembrane region" description="Helical" evidence="6">
    <location>
        <begin position="24"/>
        <end position="45"/>
    </location>
</feature>
<dbReference type="VEuPathDB" id="FungiDB:AMAG_01750"/>
<dbReference type="InterPro" id="IPR017978">
    <property type="entry name" value="GPCR_3_C"/>
</dbReference>
<feature type="transmembrane region" description="Helical" evidence="6">
    <location>
        <begin position="469"/>
        <end position="487"/>
    </location>
</feature>